<evidence type="ECO:0000313" key="2">
    <source>
        <dbReference type="Proteomes" id="UP000789326"/>
    </source>
</evidence>
<accession>A0A9W4KZR0</accession>
<reference evidence="1" key="1">
    <citation type="submission" date="2021-11" db="EMBL/GenBank/DDBJ databases">
        <authorList>
            <person name="Bulgarelli D."/>
        </authorList>
    </citation>
    <scope>NUCLEOTIDE SEQUENCE</scope>
    <source>
        <strain evidence="1">Bi133</strain>
    </source>
</reference>
<dbReference type="Proteomes" id="UP000789326">
    <property type="component" value="Unassembled WGS sequence"/>
</dbReference>
<name>A0A9W4KZR0_9BACI</name>
<comment type="caution">
    <text evidence="1">The sequence shown here is derived from an EMBL/GenBank/DDBJ whole genome shotgun (WGS) entry which is preliminary data.</text>
</comment>
<organism evidence="1 2">
    <name type="scientific">Peribacillus simplex</name>
    <dbReference type="NCBI Taxonomy" id="1478"/>
    <lineage>
        <taxon>Bacteria</taxon>
        <taxon>Bacillati</taxon>
        <taxon>Bacillota</taxon>
        <taxon>Bacilli</taxon>
        <taxon>Bacillales</taxon>
        <taxon>Bacillaceae</taxon>
        <taxon>Peribacillus</taxon>
    </lineage>
</organism>
<dbReference type="AlphaFoldDB" id="A0A9W4KZR0"/>
<dbReference type="EMBL" id="CAKKMG010000018">
    <property type="protein sequence ID" value="CAH0197992.1"/>
    <property type="molecule type" value="Genomic_DNA"/>
</dbReference>
<evidence type="ECO:0000313" key="1">
    <source>
        <dbReference type="EMBL" id="CAH0197992.1"/>
    </source>
</evidence>
<sequence length="113" mass="13032">MKVKKIREQSNTVPQRPKTVQRTPIFMVFYCNPHWIEEICDTPAELLASRDTTGACFDAAWQTVGEKGADFRNQLNFSNKKLQANLSFHRVCLQSEITKMDSVVFLNLIFYDA</sequence>
<proteinExistence type="predicted"/>
<gene>
    <name evidence="1" type="ORF">SRABI133_01849</name>
</gene>
<protein>
    <submittedName>
        <fullName evidence="1">Uncharacterized protein</fullName>
    </submittedName>
</protein>